<keyword evidence="10" id="KW-1185">Reference proteome</keyword>
<dbReference type="Pfam" id="PF01694">
    <property type="entry name" value="Rhomboid"/>
    <property type="match status" value="1"/>
</dbReference>
<reference evidence="9 10" key="1">
    <citation type="submission" date="2019-03" db="EMBL/GenBank/DDBJ databases">
        <title>Complete Genome Sequence of Leuconostoc kimchii strain NKJ218 Isolated from Homemade Kimchi.</title>
        <authorList>
            <person name="Jung J.Y."/>
            <person name="Jin H.M."/>
            <person name="Jung J.-W."/>
            <person name="Lee S.-Y."/>
            <person name="Ryu B.-G."/>
            <person name="Han S.-S."/>
            <person name="Kang H.K."/>
            <person name="Choi H.W."/>
            <person name="Chung E.J."/>
            <person name="Choi K.-M."/>
        </authorList>
    </citation>
    <scope>NUCLEOTIDE SEQUENCE [LARGE SCALE GENOMIC DNA]</scope>
    <source>
        <strain evidence="9 10">NKJ218</strain>
    </source>
</reference>
<feature type="transmembrane region" description="Helical" evidence="7">
    <location>
        <begin position="99"/>
        <end position="118"/>
    </location>
</feature>
<dbReference type="GO" id="GO:0006508">
    <property type="term" value="P:proteolysis"/>
    <property type="evidence" value="ECO:0007669"/>
    <property type="project" value="UniProtKB-KW"/>
</dbReference>
<evidence type="ECO:0000313" key="10">
    <source>
        <dbReference type="Proteomes" id="UP000295756"/>
    </source>
</evidence>
<evidence type="ECO:0000259" key="8">
    <source>
        <dbReference type="Pfam" id="PF01694"/>
    </source>
</evidence>
<protein>
    <submittedName>
        <fullName evidence="9">Rhomboid family intramembrane serine protease</fullName>
    </submittedName>
</protein>
<dbReference type="InterPro" id="IPR050925">
    <property type="entry name" value="Rhomboid_protease_S54"/>
</dbReference>
<sequence length="229" mass="25229">MIISFKQQFKQAPITVSILTLTVLIFILELVIGGGQTDDGQLLVVLGAKWGPYIKLHHDYWRLVTPLFLHAGFMHVFTNMLTLWFIGPLVESSFGSRKFLILYLFSGVIGNIFSYLFAPLTVSVGASSALFGLFGGMILYAIQFKDDPRIRSQGTVMIMFVALNLVTGFATTGIDMWGHIGGLVGGMIFTIIVGFYGRSGKYPLMMRITMIFVTIIILILMVISKGGVA</sequence>
<feature type="transmembrane region" description="Helical" evidence="7">
    <location>
        <begin position="204"/>
        <end position="223"/>
    </location>
</feature>
<feature type="transmembrane region" description="Helical" evidence="7">
    <location>
        <begin position="12"/>
        <end position="32"/>
    </location>
</feature>
<proteinExistence type="inferred from homology"/>
<comment type="subcellular location">
    <subcellularLocation>
        <location evidence="1">Membrane</location>
        <topology evidence="1">Multi-pass membrane protein</topology>
    </subcellularLocation>
</comment>
<dbReference type="SUPFAM" id="SSF144091">
    <property type="entry name" value="Rhomboid-like"/>
    <property type="match status" value="1"/>
</dbReference>
<dbReference type="Gene3D" id="1.20.1540.10">
    <property type="entry name" value="Rhomboid-like"/>
    <property type="match status" value="1"/>
</dbReference>
<dbReference type="InterPro" id="IPR035952">
    <property type="entry name" value="Rhomboid-like_sf"/>
</dbReference>
<evidence type="ECO:0000256" key="1">
    <source>
        <dbReference type="ARBA" id="ARBA00004141"/>
    </source>
</evidence>
<keyword evidence="4" id="KW-0378">Hydrolase</keyword>
<comment type="similarity">
    <text evidence="2">Belongs to the peptidase S54 family.</text>
</comment>
<keyword evidence="5 7" id="KW-1133">Transmembrane helix</keyword>
<evidence type="ECO:0000256" key="3">
    <source>
        <dbReference type="ARBA" id="ARBA00022692"/>
    </source>
</evidence>
<evidence type="ECO:0000256" key="4">
    <source>
        <dbReference type="ARBA" id="ARBA00022801"/>
    </source>
</evidence>
<dbReference type="EMBL" id="CP037939">
    <property type="protein sequence ID" value="QBR47827.1"/>
    <property type="molecule type" value="Genomic_DNA"/>
</dbReference>
<dbReference type="PANTHER" id="PTHR43731">
    <property type="entry name" value="RHOMBOID PROTEASE"/>
    <property type="match status" value="1"/>
</dbReference>
<gene>
    <name evidence="9" type="ORF">EW139_06700</name>
</gene>
<feature type="transmembrane region" description="Helical" evidence="7">
    <location>
        <begin position="180"/>
        <end position="197"/>
    </location>
</feature>
<feature type="transmembrane region" description="Helical" evidence="7">
    <location>
        <begin position="154"/>
        <end position="174"/>
    </location>
</feature>
<evidence type="ECO:0000313" key="9">
    <source>
        <dbReference type="EMBL" id="QBR47827.1"/>
    </source>
</evidence>
<evidence type="ECO:0000256" key="5">
    <source>
        <dbReference type="ARBA" id="ARBA00022989"/>
    </source>
</evidence>
<keyword evidence="6 7" id="KW-0472">Membrane</keyword>
<organism evidence="9 10">
    <name type="scientific">Leuconostoc kimchii</name>
    <dbReference type="NCBI Taxonomy" id="136609"/>
    <lineage>
        <taxon>Bacteria</taxon>
        <taxon>Bacillati</taxon>
        <taxon>Bacillota</taxon>
        <taxon>Bacilli</taxon>
        <taxon>Lactobacillales</taxon>
        <taxon>Lactobacillaceae</taxon>
        <taxon>Leuconostoc</taxon>
    </lineage>
</organism>
<dbReference type="Proteomes" id="UP000295756">
    <property type="component" value="Chromosome"/>
</dbReference>
<dbReference type="RefSeq" id="WP_013103908.1">
    <property type="nucleotide sequence ID" value="NZ_CP037939.1"/>
</dbReference>
<feature type="domain" description="Peptidase S54 rhomboid" evidence="8">
    <location>
        <begin position="58"/>
        <end position="193"/>
    </location>
</feature>
<dbReference type="InterPro" id="IPR022764">
    <property type="entry name" value="Peptidase_S54_rhomboid_dom"/>
</dbReference>
<feature type="transmembrane region" description="Helical" evidence="7">
    <location>
        <begin position="67"/>
        <end position="87"/>
    </location>
</feature>
<dbReference type="GO" id="GO:0008233">
    <property type="term" value="F:peptidase activity"/>
    <property type="evidence" value="ECO:0007669"/>
    <property type="project" value="UniProtKB-KW"/>
</dbReference>
<dbReference type="PANTHER" id="PTHR43731:SF14">
    <property type="entry name" value="PRESENILIN-ASSOCIATED RHOMBOID-LIKE PROTEIN, MITOCHONDRIAL"/>
    <property type="match status" value="1"/>
</dbReference>
<keyword evidence="9" id="KW-0645">Protease</keyword>
<feature type="transmembrane region" description="Helical" evidence="7">
    <location>
        <begin position="124"/>
        <end position="142"/>
    </location>
</feature>
<evidence type="ECO:0000256" key="2">
    <source>
        <dbReference type="ARBA" id="ARBA00009045"/>
    </source>
</evidence>
<accession>A0ABX5SMY8</accession>
<keyword evidence="3 7" id="KW-0812">Transmembrane</keyword>
<name>A0ABX5SMY8_9LACO</name>
<evidence type="ECO:0000256" key="7">
    <source>
        <dbReference type="SAM" id="Phobius"/>
    </source>
</evidence>
<evidence type="ECO:0000256" key="6">
    <source>
        <dbReference type="ARBA" id="ARBA00023136"/>
    </source>
</evidence>